<dbReference type="AlphaFoldDB" id="A0AAU7CPP3"/>
<feature type="chain" id="PRO_5043862523" description="Beta-lactamase-inhibitor-like PepSY-like domain-containing protein" evidence="1">
    <location>
        <begin position="22"/>
        <end position="170"/>
    </location>
</feature>
<protein>
    <recommendedName>
        <fullName evidence="3">Beta-lactamase-inhibitor-like PepSY-like domain-containing protein</fullName>
    </recommendedName>
</protein>
<evidence type="ECO:0000256" key="1">
    <source>
        <dbReference type="SAM" id="SignalP"/>
    </source>
</evidence>
<sequence length="170" mass="18626">MAVTIPNRRRVLFVLASGALAASSQFLGQSTHGASLDDFDLGKVPAKFKAAASEAVPEAKWTSASKSVDDGDVTYELGGVDADKRKVWVTLTGDGKVDEVSYEIAIDKVPQVVTAALKKKMPRFQVSTSYESRKEGKVYWYYFDGKRPRDKEEITASVSPDGKEVELEED</sequence>
<gene>
    <name evidence="2" type="ORF">V5E97_13195</name>
</gene>
<dbReference type="SUPFAM" id="SSF160574">
    <property type="entry name" value="BT0923-like"/>
    <property type="match status" value="1"/>
</dbReference>
<organism evidence="2">
    <name type="scientific">Singulisphaera sp. Ch08</name>
    <dbReference type="NCBI Taxonomy" id="3120278"/>
    <lineage>
        <taxon>Bacteria</taxon>
        <taxon>Pseudomonadati</taxon>
        <taxon>Planctomycetota</taxon>
        <taxon>Planctomycetia</taxon>
        <taxon>Isosphaerales</taxon>
        <taxon>Isosphaeraceae</taxon>
        <taxon>Singulisphaera</taxon>
    </lineage>
</organism>
<keyword evidence="1" id="KW-0732">Signal</keyword>
<evidence type="ECO:0000313" key="2">
    <source>
        <dbReference type="EMBL" id="XBH06954.1"/>
    </source>
</evidence>
<dbReference type="EMBL" id="CP155447">
    <property type="protein sequence ID" value="XBH06954.1"/>
    <property type="molecule type" value="Genomic_DNA"/>
</dbReference>
<reference evidence="2" key="1">
    <citation type="submission" date="2024-05" db="EMBL/GenBank/DDBJ databases">
        <title>Planctomycetes of the genus Singulisphaera possess chitinolytic capabilities.</title>
        <authorList>
            <person name="Ivanova A."/>
        </authorList>
    </citation>
    <scope>NUCLEOTIDE SEQUENCE</scope>
    <source>
        <strain evidence="2">Ch08T</strain>
    </source>
</reference>
<dbReference type="RefSeq" id="WP_406699802.1">
    <property type="nucleotide sequence ID" value="NZ_CP155447.1"/>
</dbReference>
<accession>A0AAU7CPP3</accession>
<proteinExistence type="predicted"/>
<feature type="signal peptide" evidence="1">
    <location>
        <begin position="1"/>
        <end position="21"/>
    </location>
</feature>
<evidence type="ECO:0008006" key="3">
    <source>
        <dbReference type="Google" id="ProtNLM"/>
    </source>
</evidence>
<name>A0AAU7CPP3_9BACT</name>